<evidence type="ECO:0000313" key="2">
    <source>
        <dbReference type="EMBL" id="PWG79600.1"/>
    </source>
</evidence>
<reference evidence="2 3" key="1">
    <citation type="submission" date="2018-04" db="EMBL/GenBank/DDBJ databases">
        <title>Pedobacter chongqingensis sp. nov., isolated from a rottenly hemp rope.</title>
        <authorList>
            <person name="Cai Y."/>
        </authorList>
    </citation>
    <scope>NUCLEOTIDE SEQUENCE [LARGE SCALE GENOMIC DNA]</scope>
    <source>
        <strain evidence="2 3">FJ4-8</strain>
    </source>
</reference>
<feature type="domain" description="Calcineurin-like phosphoesterase" evidence="1">
    <location>
        <begin position="55"/>
        <end position="226"/>
    </location>
</feature>
<dbReference type="PANTHER" id="PTHR43143:SF1">
    <property type="entry name" value="SERINE_THREONINE-PROTEIN PHOSPHATASE CPPED1"/>
    <property type="match status" value="1"/>
</dbReference>
<dbReference type="GO" id="GO:0016787">
    <property type="term" value="F:hydrolase activity"/>
    <property type="evidence" value="ECO:0007669"/>
    <property type="project" value="InterPro"/>
</dbReference>
<dbReference type="Gene3D" id="3.60.21.10">
    <property type="match status" value="1"/>
</dbReference>
<comment type="caution">
    <text evidence="2">The sequence shown here is derived from an EMBL/GenBank/DDBJ whole genome shotgun (WGS) entry which is preliminary data.</text>
</comment>
<dbReference type="RefSeq" id="WP_109416844.1">
    <property type="nucleotide sequence ID" value="NZ_QEAS01000013.1"/>
</dbReference>
<dbReference type="PROSITE" id="PS51257">
    <property type="entry name" value="PROKAR_LIPOPROTEIN"/>
    <property type="match status" value="1"/>
</dbReference>
<dbReference type="InterPro" id="IPR004843">
    <property type="entry name" value="Calcineurin-like_PHP"/>
</dbReference>
<accession>A0A2U2PE16</accession>
<dbReference type="InterPro" id="IPR029052">
    <property type="entry name" value="Metallo-depent_PP-like"/>
</dbReference>
<dbReference type="InterPro" id="IPR051918">
    <property type="entry name" value="STPP_CPPED1"/>
</dbReference>
<proteinExistence type="predicted"/>
<evidence type="ECO:0000313" key="3">
    <source>
        <dbReference type="Proteomes" id="UP000245647"/>
    </source>
</evidence>
<keyword evidence="3" id="KW-1185">Reference proteome</keyword>
<gene>
    <name evidence="2" type="ORF">DDR33_16170</name>
</gene>
<protein>
    <submittedName>
        <fullName evidence="2">Metallophosphoesterase</fullName>
    </submittedName>
</protein>
<organism evidence="2 3">
    <name type="scientific">Pararcticibacter amylolyticus</name>
    <dbReference type="NCBI Taxonomy" id="2173175"/>
    <lineage>
        <taxon>Bacteria</taxon>
        <taxon>Pseudomonadati</taxon>
        <taxon>Bacteroidota</taxon>
        <taxon>Sphingobacteriia</taxon>
        <taxon>Sphingobacteriales</taxon>
        <taxon>Sphingobacteriaceae</taxon>
        <taxon>Pararcticibacter</taxon>
    </lineage>
</organism>
<dbReference type="Proteomes" id="UP000245647">
    <property type="component" value="Unassembled WGS sequence"/>
</dbReference>
<dbReference type="PANTHER" id="PTHR43143">
    <property type="entry name" value="METALLOPHOSPHOESTERASE, CALCINEURIN SUPERFAMILY"/>
    <property type="match status" value="1"/>
</dbReference>
<dbReference type="OrthoDB" id="5464520at2"/>
<dbReference type="EMBL" id="QEAS01000013">
    <property type="protein sequence ID" value="PWG79600.1"/>
    <property type="molecule type" value="Genomic_DNA"/>
</dbReference>
<dbReference type="SUPFAM" id="SSF56300">
    <property type="entry name" value="Metallo-dependent phosphatases"/>
    <property type="match status" value="1"/>
</dbReference>
<evidence type="ECO:0000259" key="1">
    <source>
        <dbReference type="Pfam" id="PF00149"/>
    </source>
</evidence>
<dbReference type="AlphaFoldDB" id="A0A2U2PE16"/>
<sequence>MVKNIICVLLVLALFFVACNELEYSPNQAFDNDTPRDLNNKNIKRLLETEGDDTIRFVLSGDSQREYSNSKALVSAVNKMKGIDFLFLAGDISDFGLVQEMEWIDDIFSRLQVPYIGVIGNHDMVANGERAYRRMFGDFNFSFIYKGVKFVCHNTNSREKAFDGTIPNLPWLKEQMSYEEGVNAYVTVAHVPPGNEDFDNSVKDEYIDVLNSSPNTLAALYAHTHREDLFYPGAGKIPYIVTDAIEHRQFVLVEISNGKLTFETIRY</sequence>
<name>A0A2U2PE16_9SPHI</name>
<dbReference type="Pfam" id="PF00149">
    <property type="entry name" value="Metallophos"/>
    <property type="match status" value="1"/>
</dbReference>